<dbReference type="Gene3D" id="6.10.140.370">
    <property type="match status" value="1"/>
</dbReference>
<evidence type="ECO:0000313" key="9">
    <source>
        <dbReference type="Proteomes" id="UP000005222"/>
    </source>
</evidence>
<dbReference type="FunFam" id="3.30.160.60:FF:002343">
    <property type="entry name" value="Zinc finger protein 33A"/>
    <property type="match status" value="1"/>
</dbReference>
<protein>
    <submittedName>
        <fullName evidence="8">Piso0_005169 protein</fullName>
    </submittedName>
</protein>
<dbReference type="PROSITE" id="PS00028">
    <property type="entry name" value="ZINC_FINGER_C2H2_1"/>
    <property type="match status" value="4"/>
</dbReference>
<dbReference type="eggNOG" id="KOG1721">
    <property type="taxonomic scope" value="Eukaryota"/>
</dbReference>
<dbReference type="InterPro" id="IPR036236">
    <property type="entry name" value="Znf_C2H2_sf"/>
</dbReference>
<dbReference type="STRING" id="559304.G8Y1G3"/>
<keyword evidence="3 5" id="KW-0863">Zinc-finger</keyword>
<feature type="domain" description="C2H2-type" evidence="7">
    <location>
        <begin position="692"/>
        <end position="719"/>
    </location>
</feature>
<dbReference type="GO" id="GO:0000981">
    <property type="term" value="F:DNA-binding transcription factor activity, RNA polymerase II-specific"/>
    <property type="evidence" value="ECO:0007669"/>
    <property type="project" value="TreeGrafter"/>
</dbReference>
<dbReference type="PANTHER" id="PTHR19818">
    <property type="entry name" value="ZINC FINGER PROTEIN ZIC AND GLI"/>
    <property type="match status" value="1"/>
</dbReference>
<dbReference type="PROSITE" id="PS50157">
    <property type="entry name" value="ZINC_FINGER_C2H2_2"/>
    <property type="match status" value="5"/>
</dbReference>
<evidence type="ECO:0000256" key="2">
    <source>
        <dbReference type="ARBA" id="ARBA00022737"/>
    </source>
</evidence>
<dbReference type="GO" id="GO:0000978">
    <property type="term" value="F:RNA polymerase II cis-regulatory region sequence-specific DNA binding"/>
    <property type="evidence" value="ECO:0007669"/>
    <property type="project" value="UniProtKB-ARBA"/>
</dbReference>
<dbReference type="OrthoDB" id="3437960at2759"/>
<dbReference type="Pfam" id="PF00096">
    <property type="entry name" value="zf-C2H2"/>
    <property type="match status" value="2"/>
</dbReference>
<dbReference type="SUPFAM" id="SSF57667">
    <property type="entry name" value="beta-beta-alpha zinc fingers"/>
    <property type="match status" value="3"/>
</dbReference>
<dbReference type="OMA" id="HECHATD"/>
<dbReference type="AlphaFoldDB" id="G8Y1G3"/>
<sequence>MTEGNRSAEESIARPSDDGRMAQKAQATHESQVNMKISPLEQDHISGEDSNVAVPSNFYEKLFKEDMNLTHGYVHGHVHHHKDHMHIHGHIHNHEHADQAKSKSTVEPQVAGELAFSPKENDMHCEDLHDLEICKDILCNELNDCFFSICDDSKKNTKEDGEKSCSECVEPYEYEHIPGGQKLSELNSSWIYNEDDHPFVCNDPSCLENSDSKDACCRHEAADVCYNQDGEPANSNVLRCTNKERPCSSDSSRSKKKRKTLGDQKSNFEIHFPQYCHPNPDLNEILDANNEGPNHSHSYDKNVFRQSCFHTMVPNVSSNNEVSARQKELSDFDFFVQFNNFKNYMDVSGNKTHQIDMNHDYSYPKNEFEKASDGLSNGYLDIKDNVADMSPSLYSCQWDKCSKKVSSSNFLQHIIDSHIEQEYADEVKRHASNSNQSFQCEWNDCNYMNNDINSLIDHMNTHIPSENFLKNENIQILTPNSTVKSNDSSPLTPSLGYEQLVKNVMDGGSSTNNTNSTSSKDSMNDTVNQEYVCCWQVDVDLKGNPVPCNKVHKTAGDLHNHIVNDHIGSGKSKYTCDWIGCERHNGKCFPQRQKLKRHIHIHTNYKPCKCDICGACFAVDTMLQQHLRTHSGEKPFCCTICGKRFATGSSLSIHNRVHTGEKPLVCKWPGCGKRFSESSNMTKHMRVHLKAFKCHVCEASFDKKTELSKHMKAHSALEQYNASHDAPVDKPHPSNLFSNLSIT</sequence>
<proteinExistence type="predicted"/>
<dbReference type="HOGENOM" id="CLU_014727_1_0_1"/>
<dbReference type="InterPro" id="IPR050329">
    <property type="entry name" value="GLI_C2H2-zinc-finger"/>
</dbReference>
<feature type="region of interest" description="Disordered" evidence="6">
    <location>
        <begin position="244"/>
        <end position="263"/>
    </location>
</feature>
<name>G8Y1G3_PICSO</name>
<reference evidence="8 9" key="1">
    <citation type="journal article" date="2012" name="G3 (Bethesda)">
        <title>Pichia sorbitophila, an interspecies yeast hybrid reveals early steps of genome resolution following polyploidization.</title>
        <authorList>
            <person name="Leh Louis V."/>
            <person name="Despons L."/>
            <person name="Friedrich A."/>
            <person name="Martin T."/>
            <person name="Durrens P."/>
            <person name="Casaregola S."/>
            <person name="Neuveglise C."/>
            <person name="Fairhead C."/>
            <person name="Marck C."/>
            <person name="Cruz J.A."/>
            <person name="Straub M.L."/>
            <person name="Kugler V."/>
            <person name="Sacerdot C."/>
            <person name="Uzunov Z."/>
            <person name="Thierry A."/>
            <person name="Weiss S."/>
            <person name="Bleykasten C."/>
            <person name="De Montigny J."/>
            <person name="Jacques N."/>
            <person name="Jung P."/>
            <person name="Lemaire M."/>
            <person name="Mallet S."/>
            <person name="Morel G."/>
            <person name="Richard G.F."/>
            <person name="Sarkar A."/>
            <person name="Savel G."/>
            <person name="Schacherer J."/>
            <person name="Seret M.L."/>
            <person name="Talla E."/>
            <person name="Samson G."/>
            <person name="Jubin C."/>
            <person name="Poulain J."/>
            <person name="Vacherie B."/>
            <person name="Barbe V."/>
            <person name="Pelletier E."/>
            <person name="Sherman D.J."/>
            <person name="Westhof E."/>
            <person name="Weissenbach J."/>
            <person name="Baret P.V."/>
            <person name="Wincker P."/>
            <person name="Gaillardin C."/>
            <person name="Dujon B."/>
            <person name="Souciet J.L."/>
        </authorList>
    </citation>
    <scope>NUCLEOTIDE SEQUENCE [LARGE SCALE GENOMIC DNA]</scope>
    <source>
        <strain evidence="9">ATCC MYA-4447 / BCRC 22081 / CBS 7064 / NBRC 10061 / NRRL Y-12695</strain>
    </source>
</reference>
<evidence type="ECO:0000256" key="3">
    <source>
        <dbReference type="ARBA" id="ARBA00022771"/>
    </source>
</evidence>
<gene>
    <name evidence="8" type="primary">Piso0_005169</name>
    <name evidence="8" type="ORF">GNLVRS01_PISO0N09319g</name>
</gene>
<evidence type="ECO:0000256" key="6">
    <source>
        <dbReference type="SAM" id="MobiDB-lite"/>
    </source>
</evidence>
<dbReference type="PANTHER" id="PTHR19818:SF139">
    <property type="entry name" value="PAIR-RULE PROTEIN ODD-PAIRED"/>
    <property type="match status" value="1"/>
</dbReference>
<feature type="domain" description="C2H2-type" evidence="7">
    <location>
        <begin position="574"/>
        <end position="607"/>
    </location>
</feature>
<feature type="domain" description="C2H2-type" evidence="7">
    <location>
        <begin position="664"/>
        <end position="688"/>
    </location>
</feature>
<accession>G8Y1G3</accession>
<dbReference type="Gene3D" id="3.30.160.60">
    <property type="entry name" value="Classic Zinc Finger"/>
    <property type="match status" value="5"/>
</dbReference>
<keyword evidence="9" id="KW-1185">Reference proteome</keyword>
<dbReference type="Pfam" id="PF13912">
    <property type="entry name" value="zf-C2H2_6"/>
    <property type="match status" value="2"/>
</dbReference>
<evidence type="ECO:0000259" key="7">
    <source>
        <dbReference type="PROSITE" id="PS50157"/>
    </source>
</evidence>
<dbReference type="GO" id="GO:0008270">
    <property type="term" value="F:zinc ion binding"/>
    <property type="evidence" value="ECO:0007669"/>
    <property type="project" value="UniProtKB-KW"/>
</dbReference>
<feature type="region of interest" description="Disordered" evidence="6">
    <location>
        <begin position="724"/>
        <end position="743"/>
    </location>
</feature>
<dbReference type="FunFam" id="3.30.160.60:FF:000125">
    <property type="entry name" value="Putative zinc finger protein 143"/>
    <property type="match status" value="1"/>
</dbReference>
<feature type="region of interest" description="Disordered" evidence="6">
    <location>
        <begin position="1"/>
        <end position="33"/>
    </location>
</feature>
<keyword evidence="1" id="KW-0479">Metal-binding</keyword>
<dbReference type="InParanoid" id="G8Y1G3"/>
<dbReference type="InterPro" id="IPR013087">
    <property type="entry name" value="Znf_C2H2_type"/>
</dbReference>
<evidence type="ECO:0000256" key="4">
    <source>
        <dbReference type="ARBA" id="ARBA00022833"/>
    </source>
</evidence>
<dbReference type="GO" id="GO:0045944">
    <property type="term" value="P:positive regulation of transcription by RNA polymerase II"/>
    <property type="evidence" value="ECO:0007669"/>
    <property type="project" value="UniProtKB-ARBA"/>
</dbReference>
<feature type="domain" description="C2H2-type" evidence="7">
    <location>
        <begin position="608"/>
        <end position="635"/>
    </location>
</feature>
<dbReference type="GO" id="GO:0005634">
    <property type="term" value="C:nucleus"/>
    <property type="evidence" value="ECO:0007669"/>
    <property type="project" value="UniProtKB-ARBA"/>
</dbReference>
<dbReference type="Proteomes" id="UP000005222">
    <property type="component" value="Chromosome N"/>
</dbReference>
<dbReference type="EMBL" id="FO082046">
    <property type="protein sequence ID" value="CCE86666.1"/>
    <property type="molecule type" value="Genomic_DNA"/>
</dbReference>
<dbReference type="SMART" id="SM00355">
    <property type="entry name" value="ZnF_C2H2"/>
    <property type="match status" value="7"/>
</dbReference>
<keyword evidence="2" id="KW-0677">Repeat</keyword>
<keyword evidence="4" id="KW-0862">Zinc</keyword>
<feature type="compositionally biased region" description="Basic and acidic residues" evidence="6">
    <location>
        <begin position="1"/>
        <end position="21"/>
    </location>
</feature>
<evidence type="ECO:0000256" key="5">
    <source>
        <dbReference type="PROSITE-ProRule" id="PRU00042"/>
    </source>
</evidence>
<organism evidence="8 9">
    <name type="scientific">Pichia sorbitophila (strain ATCC MYA-4447 / BCRC 22081 / CBS 7064 / NBRC 10061 / NRRL Y-12695)</name>
    <name type="common">Hybrid yeast</name>
    <dbReference type="NCBI Taxonomy" id="559304"/>
    <lineage>
        <taxon>Eukaryota</taxon>
        <taxon>Fungi</taxon>
        <taxon>Dikarya</taxon>
        <taxon>Ascomycota</taxon>
        <taxon>Saccharomycotina</taxon>
        <taxon>Pichiomycetes</taxon>
        <taxon>Debaryomycetaceae</taxon>
        <taxon>Millerozyma</taxon>
    </lineage>
</organism>
<feature type="domain" description="C2H2-type" evidence="7">
    <location>
        <begin position="636"/>
        <end position="663"/>
    </location>
</feature>
<evidence type="ECO:0000256" key="1">
    <source>
        <dbReference type="ARBA" id="ARBA00022723"/>
    </source>
</evidence>
<evidence type="ECO:0000313" key="8">
    <source>
        <dbReference type="EMBL" id="CCE86666.1"/>
    </source>
</evidence>